<dbReference type="EMBL" id="SOQX01000003">
    <property type="protein sequence ID" value="TDY01587.1"/>
    <property type="molecule type" value="Genomic_DNA"/>
</dbReference>
<protein>
    <submittedName>
        <fullName evidence="3">Uncharacterized protein</fullName>
    </submittedName>
</protein>
<dbReference type="AlphaFoldDB" id="A0A4R8IV20"/>
<gene>
    <name evidence="3" type="ORF">EDC23_1476</name>
</gene>
<dbReference type="Gene3D" id="1.10.150.690">
    <property type="entry name" value="DUF2063"/>
    <property type="match status" value="1"/>
</dbReference>
<evidence type="ECO:0000313" key="4">
    <source>
        <dbReference type="Proteomes" id="UP000294914"/>
    </source>
</evidence>
<evidence type="ECO:0000313" key="3">
    <source>
        <dbReference type="EMBL" id="TDY01587.1"/>
    </source>
</evidence>
<reference evidence="3 4" key="1">
    <citation type="submission" date="2019-03" db="EMBL/GenBank/DDBJ databases">
        <title>Genomic Encyclopedia of Type Strains, Phase IV (KMG-IV): sequencing the most valuable type-strain genomes for metagenomic binning, comparative biology and taxonomic classification.</title>
        <authorList>
            <person name="Goeker M."/>
        </authorList>
    </citation>
    <scope>NUCLEOTIDE SEQUENCE [LARGE SCALE GENOMIC DNA]</scope>
    <source>
        <strain evidence="3 4">DSM 16326</strain>
    </source>
</reference>
<accession>A0A4R8IV20</accession>
<keyword evidence="4" id="KW-1185">Reference proteome</keyword>
<dbReference type="InterPro" id="IPR044922">
    <property type="entry name" value="DUF2063_N_sf"/>
</dbReference>
<dbReference type="RefSeq" id="WP_243830738.1">
    <property type="nucleotide sequence ID" value="NZ_SOQX01000003.1"/>
</dbReference>
<comment type="caution">
    <text evidence="3">The sequence shown here is derived from an EMBL/GenBank/DDBJ whole genome shotgun (WGS) entry which is preliminary data.</text>
</comment>
<dbReference type="InterPro" id="IPR054098">
    <property type="entry name" value="NGO1945-like_C"/>
</dbReference>
<dbReference type="Gene3D" id="3.90.930.50">
    <property type="match status" value="1"/>
</dbReference>
<organism evidence="3 4">
    <name type="scientific">Thiohalophilus thiocyanatoxydans</name>
    <dbReference type="NCBI Taxonomy" id="381308"/>
    <lineage>
        <taxon>Bacteria</taxon>
        <taxon>Pseudomonadati</taxon>
        <taxon>Pseudomonadota</taxon>
        <taxon>Gammaproteobacteria</taxon>
        <taxon>Thiohalomonadales</taxon>
        <taxon>Thiohalophilaceae</taxon>
        <taxon>Thiohalophilus</taxon>
    </lineage>
</organism>
<dbReference type="InterPro" id="IPR018640">
    <property type="entry name" value="DUF2063"/>
</dbReference>
<feature type="domain" description="NGO1945-like C-terminal" evidence="2">
    <location>
        <begin position="154"/>
        <end position="249"/>
    </location>
</feature>
<dbReference type="Pfam" id="PF09836">
    <property type="entry name" value="DUF2063"/>
    <property type="match status" value="1"/>
</dbReference>
<dbReference type="Proteomes" id="UP000294914">
    <property type="component" value="Unassembled WGS sequence"/>
</dbReference>
<dbReference type="Pfam" id="PF22106">
    <property type="entry name" value="NGO1945_C"/>
    <property type="match status" value="1"/>
</dbReference>
<evidence type="ECO:0000259" key="1">
    <source>
        <dbReference type="Pfam" id="PF09836"/>
    </source>
</evidence>
<sequence length="267" mass="31038">MTTMPNQSDKPDFRQQQYRFAAHLRDPQTHPSPEGIEDRRMAIYRELFYNNVQSFMADSFPVLRRILNDEQWHRLIRHYFARHRAKTPLFPEMPREFLKYLEQEHEPAADDPPFLFELAHYEWVELALSLADQEPDWSRIDPQGDLLAAQPVLSPLAWPLSYHYPVHRIGPGFQPGQPGEQPTCLLVYRDDRDEITFMELNPVTTRLLALIEEDNGQSGEALLRQIAGELNHPDPDMVIEGGQQILNDLQRRGVIPGTRPINTRVSI</sequence>
<name>A0A4R8IV20_9GAMM</name>
<feature type="domain" description="Putative DNA-binding" evidence="1">
    <location>
        <begin position="15"/>
        <end position="101"/>
    </location>
</feature>
<proteinExistence type="predicted"/>
<evidence type="ECO:0000259" key="2">
    <source>
        <dbReference type="Pfam" id="PF22106"/>
    </source>
</evidence>